<evidence type="ECO:0000256" key="7">
    <source>
        <dbReference type="ARBA" id="ARBA00023180"/>
    </source>
</evidence>
<dbReference type="PROSITE" id="PS50267">
    <property type="entry name" value="NA_NEUROTRAN_SYMP_3"/>
    <property type="match status" value="1"/>
</dbReference>
<dbReference type="InterPro" id="IPR000175">
    <property type="entry name" value="Na/ntran_symport"/>
</dbReference>
<keyword evidence="4 10" id="KW-0812">Transmembrane</keyword>
<evidence type="ECO:0000256" key="2">
    <source>
        <dbReference type="ARBA" id="ARBA00006459"/>
    </source>
</evidence>
<dbReference type="SUPFAM" id="SSF161070">
    <property type="entry name" value="SNF-like"/>
    <property type="match status" value="1"/>
</dbReference>
<keyword evidence="8" id="KW-0915">Sodium</keyword>
<feature type="transmembrane region" description="Helical" evidence="11">
    <location>
        <begin position="415"/>
        <end position="433"/>
    </location>
</feature>
<dbReference type="EMBL" id="PZQS01000002">
    <property type="protein sequence ID" value="PVD37089.1"/>
    <property type="molecule type" value="Genomic_DNA"/>
</dbReference>
<feature type="transmembrane region" description="Helical" evidence="11">
    <location>
        <begin position="445"/>
        <end position="469"/>
    </location>
</feature>
<evidence type="ECO:0000256" key="5">
    <source>
        <dbReference type="ARBA" id="ARBA00022989"/>
    </source>
</evidence>
<comment type="subcellular location">
    <subcellularLocation>
        <location evidence="1">Membrane</location>
        <topology evidence="1">Multi-pass membrane protein</topology>
    </subcellularLocation>
</comment>
<evidence type="ECO:0000313" key="12">
    <source>
        <dbReference type="EMBL" id="PVD37089.1"/>
    </source>
</evidence>
<feature type="binding site" evidence="8">
    <location>
        <position position="26"/>
    </location>
    <ligand>
        <name>Na(+)</name>
        <dbReference type="ChEBI" id="CHEBI:29101"/>
        <label>1</label>
    </ligand>
</feature>
<dbReference type="PANTHER" id="PTHR11616">
    <property type="entry name" value="SODIUM/CHLORIDE DEPENDENT TRANSPORTER"/>
    <property type="match status" value="1"/>
</dbReference>
<dbReference type="Proteomes" id="UP000245119">
    <property type="component" value="Linkage Group LG2"/>
</dbReference>
<dbReference type="GO" id="GO:0005886">
    <property type="term" value="C:plasma membrane"/>
    <property type="evidence" value="ECO:0007669"/>
    <property type="project" value="TreeGrafter"/>
</dbReference>
<evidence type="ECO:0000256" key="3">
    <source>
        <dbReference type="ARBA" id="ARBA00022448"/>
    </source>
</evidence>
<dbReference type="GO" id="GO:0046872">
    <property type="term" value="F:metal ion binding"/>
    <property type="evidence" value="ECO:0007669"/>
    <property type="project" value="UniProtKB-KW"/>
</dbReference>
<dbReference type="GO" id="GO:0005283">
    <property type="term" value="F:amino acid:sodium symporter activity"/>
    <property type="evidence" value="ECO:0007669"/>
    <property type="project" value="TreeGrafter"/>
</dbReference>
<evidence type="ECO:0000256" key="9">
    <source>
        <dbReference type="PIRSR" id="PIRSR600175-2"/>
    </source>
</evidence>
<name>A0A2T7PUK2_POMCA</name>
<feature type="binding site" evidence="8">
    <location>
        <position position="390"/>
    </location>
    <ligand>
        <name>Na(+)</name>
        <dbReference type="ChEBI" id="CHEBI:29101"/>
        <label>1</label>
    </ligand>
</feature>
<feature type="transmembrane region" description="Helical" evidence="11">
    <location>
        <begin position="44"/>
        <end position="68"/>
    </location>
</feature>
<organism evidence="12 13">
    <name type="scientific">Pomacea canaliculata</name>
    <name type="common">Golden apple snail</name>
    <dbReference type="NCBI Taxonomy" id="400727"/>
    <lineage>
        <taxon>Eukaryota</taxon>
        <taxon>Metazoa</taxon>
        <taxon>Spiralia</taxon>
        <taxon>Lophotrochozoa</taxon>
        <taxon>Mollusca</taxon>
        <taxon>Gastropoda</taxon>
        <taxon>Caenogastropoda</taxon>
        <taxon>Architaenioglossa</taxon>
        <taxon>Ampullarioidea</taxon>
        <taxon>Ampullariidae</taxon>
        <taxon>Pomacea</taxon>
    </lineage>
</organism>
<gene>
    <name evidence="12" type="ORF">C0Q70_04082</name>
</gene>
<protein>
    <recommendedName>
        <fullName evidence="10">Transporter</fullName>
    </recommendedName>
</protein>
<dbReference type="AlphaFoldDB" id="A0A2T7PUK2"/>
<feature type="transmembrane region" description="Helical" evidence="11">
    <location>
        <begin position="12"/>
        <end position="32"/>
    </location>
</feature>
<feature type="transmembrane region" description="Helical" evidence="11">
    <location>
        <begin position="490"/>
        <end position="511"/>
    </location>
</feature>
<dbReference type="PROSITE" id="PS00610">
    <property type="entry name" value="NA_NEUROTRAN_SYMP_1"/>
    <property type="match status" value="1"/>
</dbReference>
<feature type="binding site" evidence="8">
    <location>
        <position position="389"/>
    </location>
    <ligand>
        <name>Na(+)</name>
        <dbReference type="ChEBI" id="CHEBI:29101"/>
        <label>1</label>
    </ligand>
</feature>
<evidence type="ECO:0000313" key="13">
    <source>
        <dbReference type="Proteomes" id="UP000245119"/>
    </source>
</evidence>
<keyword evidence="7" id="KW-0325">Glycoprotein</keyword>
<accession>A0A2T7PUK2</accession>
<keyword evidence="6 11" id="KW-0472">Membrane</keyword>
<evidence type="ECO:0000256" key="4">
    <source>
        <dbReference type="ARBA" id="ARBA00022692"/>
    </source>
</evidence>
<keyword evidence="10" id="KW-0769">Symport</keyword>
<feature type="transmembrane region" description="Helical" evidence="11">
    <location>
        <begin position="203"/>
        <end position="223"/>
    </location>
</feature>
<dbReference type="OrthoDB" id="6581954at2759"/>
<proteinExistence type="inferred from homology"/>
<evidence type="ECO:0000256" key="1">
    <source>
        <dbReference type="ARBA" id="ARBA00004141"/>
    </source>
</evidence>
<dbReference type="InterPro" id="IPR037272">
    <property type="entry name" value="SNS_sf"/>
</dbReference>
<feature type="transmembrane region" description="Helical" evidence="11">
    <location>
        <begin position="315"/>
        <end position="338"/>
    </location>
</feature>
<dbReference type="PANTHER" id="PTHR11616:SF321">
    <property type="entry name" value="SODIUM-DEPENDENT NUTRIENT AMINO ACID TRANSPORTER 1-RELATED"/>
    <property type="match status" value="1"/>
</dbReference>
<feature type="binding site" evidence="8">
    <location>
        <position position="30"/>
    </location>
    <ligand>
        <name>Na(+)</name>
        <dbReference type="ChEBI" id="CHEBI:29101"/>
        <label>1</label>
    </ligand>
</feature>
<evidence type="ECO:0000256" key="11">
    <source>
        <dbReference type="SAM" id="Phobius"/>
    </source>
</evidence>
<feature type="binding site" evidence="8">
    <location>
        <position position="289"/>
    </location>
    <ligand>
        <name>Na(+)</name>
        <dbReference type="ChEBI" id="CHEBI:29101"/>
        <label>1</label>
    </ligand>
</feature>
<dbReference type="PRINTS" id="PR00176">
    <property type="entry name" value="NANEUSMPORT"/>
</dbReference>
<evidence type="ECO:0000256" key="10">
    <source>
        <dbReference type="RuleBase" id="RU003732"/>
    </source>
</evidence>
<feature type="binding site" evidence="8">
    <location>
        <position position="23"/>
    </location>
    <ligand>
        <name>Na(+)</name>
        <dbReference type="ChEBI" id="CHEBI:29101"/>
        <label>1</label>
    </ligand>
</feature>
<keyword evidence="5 11" id="KW-1133">Transmembrane helix</keyword>
<keyword evidence="13" id="KW-1185">Reference proteome</keyword>
<feature type="transmembrane region" description="Helical" evidence="11">
    <location>
        <begin position="235"/>
        <end position="258"/>
    </location>
</feature>
<dbReference type="GO" id="GO:0089718">
    <property type="term" value="P:amino acid import across plasma membrane"/>
    <property type="evidence" value="ECO:0007669"/>
    <property type="project" value="TreeGrafter"/>
</dbReference>
<feature type="transmembrane region" description="Helical" evidence="11">
    <location>
        <begin position="89"/>
        <end position="116"/>
    </location>
</feature>
<keyword evidence="9" id="KW-1015">Disulfide bond</keyword>
<feature type="transmembrane region" description="Helical" evidence="11">
    <location>
        <begin position="374"/>
        <end position="395"/>
    </location>
</feature>
<keyword evidence="8" id="KW-0479">Metal-binding</keyword>
<comment type="similarity">
    <text evidence="2 10">Belongs to the sodium:neurotransmitter symporter (SNF) (TC 2.A.22) family.</text>
</comment>
<evidence type="ECO:0000256" key="8">
    <source>
        <dbReference type="PIRSR" id="PIRSR600175-1"/>
    </source>
</evidence>
<reference evidence="12 13" key="1">
    <citation type="submission" date="2018-04" db="EMBL/GenBank/DDBJ databases">
        <title>The genome of golden apple snail Pomacea canaliculata provides insight into stress tolerance and invasive adaptation.</title>
        <authorList>
            <person name="Liu C."/>
            <person name="Liu B."/>
            <person name="Ren Y."/>
            <person name="Zhang Y."/>
            <person name="Wang H."/>
            <person name="Li S."/>
            <person name="Jiang F."/>
            <person name="Yin L."/>
            <person name="Zhang G."/>
            <person name="Qian W."/>
            <person name="Fan W."/>
        </authorList>
    </citation>
    <scope>NUCLEOTIDE SEQUENCE [LARGE SCALE GENOMIC DNA]</scope>
    <source>
        <strain evidence="12">SZHN2017</strain>
        <tissue evidence="12">Muscle</tissue>
    </source>
</reference>
<feature type="disulfide bond" evidence="9">
    <location>
        <begin position="128"/>
        <end position="137"/>
    </location>
</feature>
<feature type="transmembrane region" description="Helical" evidence="11">
    <location>
        <begin position="278"/>
        <end position="303"/>
    </location>
</feature>
<dbReference type="Pfam" id="PF00209">
    <property type="entry name" value="SNF"/>
    <property type="match status" value="1"/>
</dbReference>
<comment type="caution">
    <text evidence="12">The sequence shown here is derived from an EMBL/GenBank/DDBJ whole genome shotgun (WGS) entry which is preliminary data.</text>
</comment>
<keyword evidence="3 10" id="KW-0813">Transport</keyword>
<evidence type="ECO:0000256" key="6">
    <source>
        <dbReference type="ARBA" id="ARBA00023136"/>
    </source>
</evidence>
<sequence>MTEEKAQRGNWGNWFEFFFSIIGCMVGLGNVWRFPYVCYVNGGAAFLIPYLIAMILCGVPLMFLELAYCQFSNLGPGRVWVVCPLFKGIGFGMVLLTSMGSIYYNVIISWALYYLAVSFNSVLPWTTCGNSWNSPDCIGTTSVSNSSSRILLESNSSPNSTEMTTLLHNLTATYEVRKTQSSVEQYWNNHVLQLTDSIDNLGVIRWELLLCLLAAWLISFICLYKDIKTSGKVMYVAAILPYIVLFALLIRGAILPGARDGVIFYLVPRWNKLLEWKVWMAAAAQVFYSAGIGVGGVSTLASFNRFHNNCYRDAMFLPILDALTSVFSGFVIFVYLGYMAHLQDTTVENVVKQGAGLAFIAYPDGLASMPLPQLWSVLFFLVLVTVGLDSQFVHVQTITTCIVDNFPQLNQKKRWLTLAVCVIGFLMGIPFVTQGGVHILTLWDWYVASFSIMLLAATECLVLSWIYGSGKLYADIAMMIGYRPHALWHLFWRVLSPVFVMVTWTLGILSWKPLEGYPGWTVGFGILIGLLPLTPIPIMAVYEVVTAPGGSCLEKIRNRCVFHQKIRIRLRPTPEWKPALSKDDGSSELETLRQWQHHDDSAVV</sequence>
<feature type="transmembrane region" description="Helical" evidence="11">
    <location>
        <begin position="517"/>
        <end position="534"/>
    </location>
</feature>